<accession>A0ABT9A0S7</accession>
<feature type="compositionally biased region" description="Gly residues" evidence="1">
    <location>
        <begin position="267"/>
        <end position="279"/>
    </location>
</feature>
<name>A0ABT9A0S7_9SPHN</name>
<sequence length="320" mass="35164">MTQALNYTPKAIEALLSYDCPGMPMMAAGMRYLAAKLREAQVFVLQDGGQLLDRSKPRPEVAASVFRPPFPVVALEYLAAESEWGDSVYTQARSTRRIALAWEYTDDFPPELRPMLPPRLGEGVVVASICWFDDRASWIPVTIAAHIAYDTVWSRPPDNHFREEMLRSGRLPKAHVDARQPETTPLLLAPEQFAMMAPLVGGFDALLVAAGGDVMDEANAYLDLCYALACKNVATREVPPPKNLNRQRLKAGKLPLKGFHVLELNGGGDMPGTGGGAGDRSGPRSHLRRGHIRRLSGDRVTWVNSTVVRGRGFVDKVYAA</sequence>
<evidence type="ECO:0000313" key="2">
    <source>
        <dbReference type="EMBL" id="MDO7843428.1"/>
    </source>
</evidence>
<gene>
    <name evidence="2" type="ORF">Q5H94_13920</name>
</gene>
<evidence type="ECO:0000313" key="3">
    <source>
        <dbReference type="Proteomes" id="UP001176468"/>
    </source>
</evidence>
<feature type="region of interest" description="Disordered" evidence="1">
    <location>
        <begin position="267"/>
        <end position="289"/>
    </location>
</feature>
<comment type="caution">
    <text evidence="2">The sequence shown here is derived from an EMBL/GenBank/DDBJ whole genome shotgun (WGS) entry which is preliminary data.</text>
</comment>
<organism evidence="2 3">
    <name type="scientific">Sphingomonas immobilis</name>
    <dbReference type="NCBI Taxonomy" id="3063997"/>
    <lineage>
        <taxon>Bacteria</taxon>
        <taxon>Pseudomonadati</taxon>
        <taxon>Pseudomonadota</taxon>
        <taxon>Alphaproteobacteria</taxon>
        <taxon>Sphingomonadales</taxon>
        <taxon>Sphingomonadaceae</taxon>
        <taxon>Sphingomonas</taxon>
    </lineage>
</organism>
<dbReference type="RefSeq" id="WP_304561880.1">
    <property type="nucleotide sequence ID" value="NZ_JAUQSZ010000009.1"/>
</dbReference>
<evidence type="ECO:0000256" key="1">
    <source>
        <dbReference type="SAM" id="MobiDB-lite"/>
    </source>
</evidence>
<proteinExistence type="predicted"/>
<keyword evidence="3" id="KW-1185">Reference proteome</keyword>
<dbReference type="Proteomes" id="UP001176468">
    <property type="component" value="Unassembled WGS sequence"/>
</dbReference>
<reference evidence="2" key="1">
    <citation type="submission" date="2023-07" db="EMBL/GenBank/DDBJ databases">
        <authorList>
            <person name="Kim M.K."/>
        </authorList>
    </citation>
    <scope>NUCLEOTIDE SEQUENCE</scope>
    <source>
        <strain evidence="2">CA1-15</strain>
    </source>
</reference>
<protein>
    <submittedName>
        <fullName evidence="2">Uncharacterized protein</fullName>
    </submittedName>
</protein>
<dbReference type="EMBL" id="JAUQSZ010000009">
    <property type="protein sequence ID" value="MDO7843428.1"/>
    <property type="molecule type" value="Genomic_DNA"/>
</dbReference>